<keyword evidence="2" id="KW-0472">Membrane</keyword>
<accession>A0A7R9MFX7</accession>
<evidence type="ECO:0000313" key="4">
    <source>
        <dbReference type="Proteomes" id="UP000728032"/>
    </source>
</evidence>
<dbReference type="InterPro" id="IPR038900">
    <property type="entry name" value="TMC"/>
</dbReference>
<feature type="transmembrane region" description="Helical" evidence="2">
    <location>
        <begin position="232"/>
        <end position="250"/>
    </location>
</feature>
<feature type="transmembrane region" description="Helical" evidence="2">
    <location>
        <begin position="174"/>
        <end position="196"/>
    </location>
</feature>
<feature type="compositionally biased region" description="Basic and acidic residues" evidence="1">
    <location>
        <begin position="10"/>
        <end position="23"/>
    </location>
</feature>
<dbReference type="GO" id="GO:0008381">
    <property type="term" value="F:mechanosensitive monoatomic ion channel activity"/>
    <property type="evidence" value="ECO:0007669"/>
    <property type="project" value="TreeGrafter"/>
</dbReference>
<dbReference type="OrthoDB" id="5831905at2759"/>
<keyword evidence="2" id="KW-1133">Transmembrane helix</keyword>
<name>A0A7R9MFX7_9ACAR</name>
<dbReference type="EMBL" id="OC932383">
    <property type="protein sequence ID" value="CAD7659503.1"/>
    <property type="molecule type" value="Genomic_DNA"/>
</dbReference>
<dbReference type="GO" id="GO:0005886">
    <property type="term" value="C:plasma membrane"/>
    <property type="evidence" value="ECO:0007669"/>
    <property type="project" value="InterPro"/>
</dbReference>
<feature type="region of interest" description="Disordered" evidence="1">
    <location>
        <begin position="1"/>
        <end position="66"/>
    </location>
</feature>
<gene>
    <name evidence="3" type="ORF">ONB1V03_LOCUS16098</name>
</gene>
<feature type="compositionally biased region" description="Polar residues" evidence="1">
    <location>
        <begin position="24"/>
        <end position="37"/>
    </location>
</feature>
<dbReference type="PANTHER" id="PTHR23302">
    <property type="entry name" value="TRANSMEMBRANE CHANNEL-RELATED"/>
    <property type="match status" value="1"/>
</dbReference>
<organism evidence="3">
    <name type="scientific">Oppiella nova</name>
    <dbReference type="NCBI Taxonomy" id="334625"/>
    <lineage>
        <taxon>Eukaryota</taxon>
        <taxon>Metazoa</taxon>
        <taxon>Ecdysozoa</taxon>
        <taxon>Arthropoda</taxon>
        <taxon>Chelicerata</taxon>
        <taxon>Arachnida</taxon>
        <taxon>Acari</taxon>
        <taxon>Acariformes</taxon>
        <taxon>Sarcoptiformes</taxon>
        <taxon>Oribatida</taxon>
        <taxon>Brachypylina</taxon>
        <taxon>Oppioidea</taxon>
        <taxon>Oppiidae</taxon>
        <taxon>Oppiella</taxon>
    </lineage>
</organism>
<evidence type="ECO:0000313" key="3">
    <source>
        <dbReference type="EMBL" id="CAD7659503.1"/>
    </source>
</evidence>
<dbReference type="AlphaFoldDB" id="A0A7R9MFX7"/>
<evidence type="ECO:0000256" key="1">
    <source>
        <dbReference type="SAM" id="MobiDB-lite"/>
    </source>
</evidence>
<dbReference type="PANTHER" id="PTHR23302:SF40">
    <property type="entry name" value="TRANSMEMBRANE CHANNEL-LIKE PROTEIN"/>
    <property type="match status" value="1"/>
</dbReference>
<protein>
    <submittedName>
        <fullName evidence="3">Uncharacterized protein</fullName>
    </submittedName>
</protein>
<keyword evidence="4" id="KW-1185">Reference proteome</keyword>
<keyword evidence="2" id="KW-0812">Transmembrane</keyword>
<dbReference type="EMBL" id="CAJPVJ010017558">
    <property type="protein sequence ID" value="CAG2176665.1"/>
    <property type="molecule type" value="Genomic_DNA"/>
</dbReference>
<sequence>MSENSSQKSDSPKESPKKERTDSTTDSPKSQTPVKITTESRRRGSLLPPDSQILIPKRGSRSGRRGSQAFVETAISMGDDPFTEEEISETIRAHKQIISTMRSQHWPMHRKLKVLNRAKHYIKRHEGELKQSKQAKDMVAKYKVYVDRVLRGDPDSTGMRKEVKDKEGSLELQAIWDFEVTIAVVVVDVIVAIVAIHQDYANVTKGYLKYSPIFYGYYSKSEMTSEGYRLPLAYFLTSFFLYMFSFFCVLRKMAQNARMSRISSKDDESTFCWKLFTGWDYMIGNSETAYNKVASLVMGFKESILEEKERKKDERNWKRIALRVLANIL</sequence>
<dbReference type="Proteomes" id="UP000728032">
    <property type="component" value="Unassembled WGS sequence"/>
</dbReference>
<reference evidence="3" key="1">
    <citation type="submission" date="2020-11" db="EMBL/GenBank/DDBJ databases">
        <authorList>
            <person name="Tran Van P."/>
        </authorList>
    </citation>
    <scope>NUCLEOTIDE SEQUENCE</scope>
</reference>
<proteinExistence type="predicted"/>
<evidence type="ECO:0000256" key="2">
    <source>
        <dbReference type="SAM" id="Phobius"/>
    </source>
</evidence>